<protein>
    <submittedName>
        <fullName evidence="1">Uncharacterized protein</fullName>
    </submittedName>
</protein>
<accession>A0A438J1W5</accession>
<name>A0A438J1W5_VITVI</name>
<reference evidence="1 2" key="1">
    <citation type="journal article" date="2018" name="PLoS Genet.">
        <title>Population sequencing reveals clonal diversity and ancestral inbreeding in the grapevine cultivar Chardonnay.</title>
        <authorList>
            <person name="Roach M.J."/>
            <person name="Johnson D.L."/>
            <person name="Bohlmann J."/>
            <person name="van Vuuren H.J."/>
            <person name="Jones S.J."/>
            <person name="Pretorius I.S."/>
            <person name="Schmidt S.A."/>
            <person name="Borneman A.R."/>
        </authorList>
    </citation>
    <scope>NUCLEOTIDE SEQUENCE [LARGE SCALE GENOMIC DNA]</scope>
    <source>
        <strain evidence="2">cv. Chardonnay</strain>
        <tissue evidence="1">Leaf</tissue>
    </source>
</reference>
<sequence>MVFRFGLSNSCNSSVPVVCCCKLPQKSPLGLILTGNLCSTNWSILCRLFQENVSYSSYFILFHLMFLEKNLYSSLIFSDILNSLKPNFSGANVLLRDILGLSDGNVTESKQCFHNTASCLIGSACL</sequence>
<gene>
    <name evidence="1" type="ORF">CK203_023237</name>
</gene>
<evidence type="ECO:0000313" key="1">
    <source>
        <dbReference type="EMBL" id="RVX02948.1"/>
    </source>
</evidence>
<dbReference type="Proteomes" id="UP000288805">
    <property type="component" value="Unassembled WGS sequence"/>
</dbReference>
<evidence type="ECO:0000313" key="2">
    <source>
        <dbReference type="Proteomes" id="UP000288805"/>
    </source>
</evidence>
<dbReference type="EMBL" id="QGNW01000068">
    <property type="protein sequence ID" value="RVX02948.1"/>
    <property type="molecule type" value="Genomic_DNA"/>
</dbReference>
<comment type="caution">
    <text evidence="1">The sequence shown here is derived from an EMBL/GenBank/DDBJ whole genome shotgun (WGS) entry which is preliminary data.</text>
</comment>
<dbReference type="AlphaFoldDB" id="A0A438J1W5"/>
<organism evidence="1 2">
    <name type="scientific">Vitis vinifera</name>
    <name type="common">Grape</name>
    <dbReference type="NCBI Taxonomy" id="29760"/>
    <lineage>
        <taxon>Eukaryota</taxon>
        <taxon>Viridiplantae</taxon>
        <taxon>Streptophyta</taxon>
        <taxon>Embryophyta</taxon>
        <taxon>Tracheophyta</taxon>
        <taxon>Spermatophyta</taxon>
        <taxon>Magnoliopsida</taxon>
        <taxon>eudicotyledons</taxon>
        <taxon>Gunneridae</taxon>
        <taxon>Pentapetalae</taxon>
        <taxon>rosids</taxon>
        <taxon>Vitales</taxon>
        <taxon>Vitaceae</taxon>
        <taxon>Viteae</taxon>
        <taxon>Vitis</taxon>
    </lineage>
</organism>
<proteinExistence type="predicted"/>